<dbReference type="EMBL" id="FRCE01000009">
    <property type="protein sequence ID" value="SHL73807.1"/>
    <property type="molecule type" value="Genomic_DNA"/>
</dbReference>
<organism evidence="1 2">
    <name type="scientific">Micrococcus luteus</name>
    <name type="common">Micrococcus lysodeikticus</name>
    <dbReference type="NCBI Taxonomy" id="1270"/>
    <lineage>
        <taxon>Bacteria</taxon>
        <taxon>Bacillati</taxon>
        <taxon>Actinomycetota</taxon>
        <taxon>Actinomycetes</taxon>
        <taxon>Micrococcales</taxon>
        <taxon>Micrococcaceae</taxon>
        <taxon>Micrococcus</taxon>
    </lineage>
</organism>
<evidence type="ECO:0000313" key="1">
    <source>
        <dbReference type="EMBL" id="SHL73807.1"/>
    </source>
</evidence>
<dbReference type="Proteomes" id="UP000184253">
    <property type="component" value="Unassembled WGS sequence"/>
</dbReference>
<dbReference type="RefSeq" id="WP_073117055.1">
    <property type="nucleotide sequence ID" value="NZ_FRCE01000009.1"/>
</dbReference>
<protein>
    <recommendedName>
        <fullName evidence="3">Pyridoxamine 5'-phosphate oxidase putative domain-containing protein</fullName>
    </recommendedName>
</protein>
<proteinExistence type="predicted"/>
<name>A0ABD7M988_MICLU</name>
<accession>A0ABD7M988</accession>
<evidence type="ECO:0000313" key="2">
    <source>
        <dbReference type="Proteomes" id="UP000184253"/>
    </source>
</evidence>
<dbReference type="Gene3D" id="2.30.110.10">
    <property type="entry name" value="Electron Transport, Fmn-binding Protein, Chain A"/>
    <property type="match status" value="1"/>
</dbReference>
<comment type="caution">
    <text evidence="1">The sequence shown here is derived from an EMBL/GenBank/DDBJ whole genome shotgun (WGS) entry which is preliminary data.</text>
</comment>
<sequence length="183" mass="19732">MKPRSTDFEITTRAAGIIKDAGYLTVATTAPDSTPWAAQLQYAWFTDPLRFVVGSAVSARHTRHVLNTGVAAAALSTLTGTAHGLDGLQMAGDCRALSGAELTSVLEAFYQQMFTDPAEARAQALPVAQLDEGGPQRLLELRSRELWILDLDRWETDGVSARRAVDIETVESILSTPSTREGS</sequence>
<reference evidence="1 2" key="1">
    <citation type="submission" date="2016-11" db="EMBL/GenBank/DDBJ databases">
        <authorList>
            <person name="Varghese N."/>
            <person name="Submissions S."/>
        </authorList>
    </citation>
    <scope>NUCLEOTIDE SEQUENCE [LARGE SCALE GENOMIC DNA]</scope>
    <source>
        <strain evidence="1 2">VTM4R57</strain>
    </source>
</reference>
<dbReference type="InterPro" id="IPR012349">
    <property type="entry name" value="Split_barrel_FMN-bd"/>
</dbReference>
<gene>
    <name evidence="1" type="ORF">SAMN04487849_109113</name>
</gene>
<evidence type="ECO:0008006" key="3">
    <source>
        <dbReference type="Google" id="ProtNLM"/>
    </source>
</evidence>
<dbReference type="SUPFAM" id="SSF50475">
    <property type="entry name" value="FMN-binding split barrel"/>
    <property type="match status" value="1"/>
</dbReference>
<dbReference type="AlphaFoldDB" id="A0ABD7M988"/>